<dbReference type="SUPFAM" id="SSF51730">
    <property type="entry name" value="FAD-linked oxidoreductase"/>
    <property type="match status" value="1"/>
</dbReference>
<dbReference type="Pfam" id="PF02219">
    <property type="entry name" value="MTHFR"/>
    <property type="match status" value="1"/>
</dbReference>
<dbReference type="SUPFAM" id="SSF82282">
    <property type="entry name" value="Homocysteine S-methyltransferase"/>
    <property type="match status" value="1"/>
</dbReference>
<dbReference type="Pfam" id="PF02574">
    <property type="entry name" value="S-methyl_trans"/>
    <property type="match status" value="1"/>
</dbReference>
<keyword evidence="8" id="KW-0479">Metal-binding</keyword>
<sequence>MLDVRKLLTRRPLLFDGGMGTYYKTKPGQECEQANLTDPEGILAVHRAYLAAGADAIKTNTFSLPRLAAAQQPGWEQLADAGWQLAAKAAGETGAAVFADLGPAPDTESNPAEQVYLAVAKRFALLGARNFLFETLSAEDGVLEAVRALKQTVPEAFVLVSFAVLPDGYTREGRYCAELVRRMAQSGVVDAVGLNCVSAPGAMRALVQQLGDAGLPLSVMPNAGYPVVARAQVRYQGKPEYFARELSRLASEGVRILGGCCGTTPQHIAALRTALDALPDTLPAAPAAKPAEAAKPVVEMDDAFLRKLRAGQRVIAVELDSPKDADLTAYLEGARRLQAAGARRLQAAGADLLTIADCPIARARMDSSLVACRVHRELGMNVLPHMTCRDRNLNATKALLLGLYAEGVREVLAITGDPIPTAERDEVKNVYQFNSRKLAQYIVSLAGEGREMPSPITVFGALNLNARNFEVELRRAAEKLENGMSGFLTQPVLSAQAVENLKKARETLGEQAKILAGILPVVSQRNAIFMENEVNGIHVDEAIIQKFEELDRAAGEELGLEVSVQAAKAAAPYADGFYLMTPFNRVALMERLIARLRTEVTD</sequence>
<dbReference type="CDD" id="cd00537">
    <property type="entry name" value="MTHFR"/>
    <property type="match status" value="1"/>
</dbReference>
<dbReference type="PANTHER" id="PTHR11103:SF18">
    <property type="entry name" value="SLR1189 PROTEIN"/>
    <property type="match status" value="1"/>
</dbReference>
<dbReference type="GO" id="GO:0008705">
    <property type="term" value="F:methionine synthase activity"/>
    <property type="evidence" value="ECO:0007669"/>
    <property type="project" value="UniProtKB-EC"/>
</dbReference>
<feature type="domain" description="Hcy-binding" evidence="9">
    <location>
        <begin position="1"/>
        <end position="275"/>
    </location>
</feature>
<keyword evidence="5 8" id="KW-0808">Transferase</keyword>
<dbReference type="Gene3D" id="3.20.20.220">
    <property type="match status" value="1"/>
</dbReference>
<keyword evidence="7" id="KW-0560">Oxidoreductase</keyword>
<dbReference type="InterPro" id="IPR003171">
    <property type="entry name" value="Mehydrof_redctse-like"/>
</dbReference>
<dbReference type="EMBL" id="CYXN01000011">
    <property type="protein sequence ID" value="CUN02339.1"/>
    <property type="molecule type" value="Genomic_DNA"/>
</dbReference>
<evidence type="ECO:0000256" key="1">
    <source>
        <dbReference type="ARBA" id="ARBA00001974"/>
    </source>
</evidence>
<evidence type="ECO:0000256" key="6">
    <source>
        <dbReference type="ARBA" id="ARBA00022827"/>
    </source>
</evidence>
<keyword evidence="3 8" id="KW-0489">Methyltransferase</keyword>
<name>A0A173TJL1_9FIRM</name>
<organism evidence="10 11">
    <name type="scientific">Faecalibacterium prausnitzii</name>
    <dbReference type="NCBI Taxonomy" id="853"/>
    <lineage>
        <taxon>Bacteria</taxon>
        <taxon>Bacillati</taxon>
        <taxon>Bacillota</taxon>
        <taxon>Clostridia</taxon>
        <taxon>Eubacteriales</taxon>
        <taxon>Oscillospiraceae</taxon>
        <taxon>Faecalibacterium</taxon>
    </lineage>
</organism>
<dbReference type="PROSITE" id="PS50970">
    <property type="entry name" value="HCY"/>
    <property type="match status" value="1"/>
</dbReference>
<dbReference type="InterPro" id="IPR029041">
    <property type="entry name" value="FAD-linked_oxidoreductase-like"/>
</dbReference>
<dbReference type="OrthoDB" id="9803687at2"/>
<dbReference type="UniPathway" id="UPA00193"/>
<evidence type="ECO:0000259" key="9">
    <source>
        <dbReference type="PROSITE" id="PS50970"/>
    </source>
</evidence>
<dbReference type="EC" id="2.1.1.13" evidence="10"/>
<comment type="cofactor">
    <cofactor evidence="8">
        <name>Zn(2+)</name>
        <dbReference type="ChEBI" id="CHEBI:29105"/>
    </cofactor>
</comment>
<comment type="pathway">
    <text evidence="2">One-carbon metabolism; tetrahydrofolate interconversion.</text>
</comment>
<protein>
    <submittedName>
        <fullName evidence="10">Methionine synthase</fullName>
        <ecNumber evidence="10">2.1.1.13</ecNumber>
    </submittedName>
</protein>
<dbReference type="PANTHER" id="PTHR11103">
    <property type="entry name" value="SLR1189 PROTEIN"/>
    <property type="match status" value="1"/>
</dbReference>
<dbReference type="GO" id="GO:0035999">
    <property type="term" value="P:tetrahydrofolate interconversion"/>
    <property type="evidence" value="ECO:0007669"/>
    <property type="project" value="UniProtKB-UniPathway"/>
</dbReference>
<keyword evidence="8" id="KW-0862">Zinc</keyword>
<keyword evidence="4" id="KW-0285">Flavoprotein</keyword>
<dbReference type="GO" id="GO:0032259">
    <property type="term" value="P:methylation"/>
    <property type="evidence" value="ECO:0007669"/>
    <property type="project" value="UniProtKB-KW"/>
</dbReference>
<accession>A0A173TJL1</accession>
<dbReference type="AlphaFoldDB" id="A0A173TJL1"/>
<evidence type="ECO:0000256" key="8">
    <source>
        <dbReference type="PROSITE-ProRule" id="PRU00333"/>
    </source>
</evidence>
<dbReference type="InterPro" id="IPR003726">
    <property type="entry name" value="HCY_dom"/>
</dbReference>
<reference evidence="10 11" key="1">
    <citation type="submission" date="2015-09" db="EMBL/GenBank/DDBJ databases">
        <authorList>
            <consortium name="Pathogen Informatics"/>
        </authorList>
    </citation>
    <scope>NUCLEOTIDE SEQUENCE [LARGE SCALE GENOMIC DNA]</scope>
    <source>
        <strain evidence="10 11">2789STDY5834970</strain>
    </source>
</reference>
<evidence type="ECO:0000256" key="2">
    <source>
        <dbReference type="ARBA" id="ARBA00004777"/>
    </source>
</evidence>
<evidence type="ECO:0000256" key="5">
    <source>
        <dbReference type="ARBA" id="ARBA00022679"/>
    </source>
</evidence>
<feature type="binding site" evidence="8">
    <location>
        <position position="260"/>
    </location>
    <ligand>
        <name>Zn(2+)</name>
        <dbReference type="ChEBI" id="CHEBI:29105"/>
    </ligand>
</feature>
<feature type="binding site" evidence="8">
    <location>
        <position position="261"/>
    </location>
    <ligand>
        <name>Zn(2+)</name>
        <dbReference type="ChEBI" id="CHEBI:29105"/>
    </ligand>
</feature>
<evidence type="ECO:0000256" key="3">
    <source>
        <dbReference type="ARBA" id="ARBA00022603"/>
    </source>
</evidence>
<evidence type="ECO:0000256" key="4">
    <source>
        <dbReference type="ARBA" id="ARBA00022630"/>
    </source>
</evidence>
<dbReference type="GO" id="GO:0004489">
    <property type="term" value="F:methylenetetrahydrofolate reductase [NAD(P)H] activity"/>
    <property type="evidence" value="ECO:0007669"/>
    <property type="project" value="InterPro"/>
</dbReference>
<feature type="binding site" evidence="8">
    <location>
        <position position="196"/>
    </location>
    <ligand>
        <name>Zn(2+)</name>
        <dbReference type="ChEBI" id="CHEBI:29105"/>
    </ligand>
</feature>
<proteinExistence type="predicted"/>
<dbReference type="Gene3D" id="3.20.20.330">
    <property type="entry name" value="Homocysteine-binding-like domain"/>
    <property type="match status" value="1"/>
</dbReference>
<evidence type="ECO:0000313" key="10">
    <source>
        <dbReference type="EMBL" id="CUN02339.1"/>
    </source>
</evidence>
<gene>
    <name evidence="10" type="primary">metH_1</name>
    <name evidence="10" type="ORF">ERS852582_01584</name>
</gene>
<dbReference type="GO" id="GO:0046872">
    <property type="term" value="F:metal ion binding"/>
    <property type="evidence" value="ECO:0007669"/>
    <property type="project" value="UniProtKB-KW"/>
</dbReference>
<dbReference type="Proteomes" id="UP000095649">
    <property type="component" value="Unassembled WGS sequence"/>
</dbReference>
<dbReference type="InterPro" id="IPR036589">
    <property type="entry name" value="HCY_dom_sf"/>
</dbReference>
<comment type="cofactor">
    <cofactor evidence="1">
        <name>FAD</name>
        <dbReference type="ChEBI" id="CHEBI:57692"/>
    </cofactor>
</comment>
<keyword evidence="6" id="KW-0274">FAD</keyword>
<dbReference type="NCBIfam" id="NF006396">
    <property type="entry name" value="PRK08645.1"/>
    <property type="match status" value="1"/>
</dbReference>
<evidence type="ECO:0000313" key="11">
    <source>
        <dbReference type="Proteomes" id="UP000095649"/>
    </source>
</evidence>
<evidence type="ECO:0000256" key="7">
    <source>
        <dbReference type="ARBA" id="ARBA00023002"/>
    </source>
</evidence>
<dbReference type="RefSeq" id="WP_055186051.1">
    <property type="nucleotide sequence ID" value="NZ_CYXN01000011.1"/>
</dbReference>